<gene>
    <name evidence="3" type="ORF">QVD17_20388</name>
    <name evidence="2" type="ORF">QVD17_27725</name>
</gene>
<keyword evidence="4" id="KW-1185">Reference proteome</keyword>
<evidence type="ECO:0000313" key="2">
    <source>
        <dbReference type="EMBL" id="KAK1418580.1"/>
    </source>
</evidence>
<feature type="compositionally biased region" description="Basic and acidic residues" evidence="1">
    <location>
        <begin position="81"/>
        <end position="93"/>
    </location>
</feature>
<reference evidence="2" key="1">
    <citation type="journal article" date="2023" name="bioRxiv">
        <title>Improved chromosome-level genome assembly for marigold (Tagetes erecta).</title>
        <authorList>
            <person name="Jiang F."/>
            <person name="Yuan L."/>
            <person name="Wang S."/>
            <person name="Wang H."/>
            <person name="Xu D."/>
            <person name="Wang A."/>
            <person name="Fan W."/>
        </authorList>
    </citation>
    <scope>NUCLEOTIDE SEQUENCE</scope>
    <source>
        <strain evidence="2">WSJ</strain>
        <tissue evidence="2">Leaf</tissue>
    </source>
</reference>
<feature type="compositionally biased region" description="Basic residues" evidence="1">
    <location>
        <begin position="67"/>
        <end position="80"/>
    </location>
</feature>
<dbReference type="EMBL" id="JAUHHV010000007">
    <property type="protein sequence ID" value="KAK1418580.1"/>
    <property type="molecule type" value="Genomic_DNA"/>
</dbReference>
<accession>A0AAD8K911</accession>
<dbReference type="EMBL" id="JAUHHV010000005">
    <property type="protein sequence ID" value="KAK1425045.1"/>
    <property type="molecule type" value="Genomic_DNA"/>
</dbReference>
<feature type="region of interest" description="Disordered" evidence="1">
    <location>
        <begin position="56"/>
        <end position="93"/>
    </location>
</feature>
<evidence type="ECO:0000313" key="3">
    <source>
        <dbReference type="EMBL" id="KAK1425045.1"/>
    </source>
</evidence>
<evidence type="ECO:0000313" key="4">
    <source>
        <dbReference type="Proteomes" id="UP001229421"/>
    </source>
</evidence>
<dbReference type="Proteomes" id="UP001229421">
    <property type="component" value="Unassembled WGS sequence"/>
</dbReference>
<feature type="compositionally biased region" description="Basic and acidic residues" evidence="1">
    <location>
        <begin position="56"/>
        <end position="66"/>
    </location>
</feature>
<protein>
    <submittedName>
        <fullName evidence="2">Uncharacterized protein</fullName>
    </submittedName>
</protein>
<sequence>MNKGKLYGLNNVSDPLALMTCIPSTECSSTSYEYGSESLEIQRLKGIIDGLVAEKEMEKAEKERERQKKKRRKLRKREKKAKKEKENIDKENMLERMMKMKAMLKSLTKQLPQVKY</sequence>
<name>A0AAD8K911_TARER</name>
<dbReference type="AlphaFoldDB" id="A0AAD8K911"/>
<proteinExistence type="predicted"/>
<organism evidence="2 4">
    <name type="scientific">Tagetes erecta</name>
    <name type="common">African marigold</name>
    <dbReference type="NCBI Taxonomy" id="13708"/>
    <lineage>
        <taxon>Eukaryota</taxon>
        <taxon>Viridiplantae</taxon>
        <taxon>Streptophyta</taxon>
        <taxon>Embryophyta</taxon>
        <taxon>Tracheophyta</taxon>
        <taxon>Spermatophyta</taxon>
        <taxon>Magnoliopsida</taxon>
        <taxon>eudicotyledons</taxon>
        <taxon>Gunneridae</taxon>
        <taxon>Pentapetalae</taxon>
        <taxon>asterids</taxon>
        <taxon>campanulids</taxon>
        <taxon>Asterales</taxon>
        <taxon>Asteraceae</taxon>
        <taxon>Asteroideae</taxon>
        <taxon>Heliantheae alliance</taxon>
        <taxon>Tageteae</taxon>
        <taxon>Tagetes</taxon>
    </lineage>
</organism>
<comment type="caution">
    <text evidence="2">The sequence shown here is derived from an EMBL/GenBank/DDBJ whole genome shotgun (WGS) entry which is preliminary data.</text>
</comment>
<evidence type="ECO:0000256" key="1">
    <source>
        <dbReference type="SAM" id="MobiDB-lite"/>
    </source>
</evidence>